<dbReference type="NCBIfam" id="TIGR00479">
    <property type="entry name" value="rumA"/>
    <property type="match status" value="1"/>
</dbReference>
<dbReference type="KEGG" id="sgp:SpiGrapes_1771"/>
<dbReference type="eggNOG" id="COG2265">
    <property type="taxonomic scope" value="Bacteria"/>
</dbReference>
<dbReference type="PROSITE" id="PS01231">
    <property type="entry name" value="TRMA_2"/>
    <property type="match status" value="1"/>
</dbReference>
<dbReference type="GO" id="GO:0070041">
    <property type="term" value="F:rRNA (uridine-C5-)-methyltransferase activity"/>
    <property type="evidence" value="ECO:0007669"/>
    <property type="project" value="TreeGrafter"/>
</dbReference>
<evidence type="ECO:0000313" key="7">
    <source>
        <dbReference type="Proteomes" id="UP000005632"/>
    </source>
</evidence>
<feature type="active site" description="Nucleophile" evidence="4">
    <location>
        <position position="341"/>
    </location>
</feature>
<evidence type="ECO:0000256" key="2">
    <source>
        <dbReference type="ARBA" id="ARBA00022679"/>
    </source>
</evidence>
<accession>G8QXK4</accession>
<sequence length="385" mass="43510">MKNYKQCPLARECGGCQLMEYPYPEQLEYKMEYVEEMLDKFGTVAPIIGMEDPTRYRTKVQAVFGRDLRGKVISGIYREGTHHIVAIRDCLVEDPTADAILGTIRSLMTRFGIEPYDEDEQMGYIRHVLIKTSRYSGHVMVVLVCGQWPIPSKDDFLSALKQQHPEIATISLNMNYDQTSMVLSEIPEKILFGKGFIEEKLCGLMFRISAKSFFQVNPVQTEVLFNIAMKMAQLKDTDEVIDAYCGTGTIALIAASKGVKHVLGIEVSPDAIEDAMVNARNNNLSNVDFVCDDASAYLKQMAKDKKSCDVLFLDPPRAGSDERFLAAALKMAPRKIIYISCNAITLERDLRYMLKFSPYEVRGIQPVDMFPHTTHVETIVLLERV</sequence>
<feature type="binding site" evidence="4">
    <location>
        <position position="244"/>
    </location>
    <ligand>
        <name>S-adenosyl-L-methionine</name>
        <dbReference type="ChEBI" id="CHEBI:59789"/>
    </ligand>
</feature>
<evidence type="ECO:0000256" key="1">
    <source>
        <dbReference type="ARBA" id="ARBA00022603"/>
    </source>
</evidence>
<proteinExistence type="inferred from homology"/>
<dbReference type="InterPro" id="IPR030390">
    <property type="entry name" value="MeTrfase_TrmA_AS"/>
</dbReference>
<dbReference type="PANTHER" id="PTHR11061">
    <property type="entry name" value="RNA M5U METHYLTRANSFERASE"/>
    <property type="match status" value="1"/>
</dbReference>
<keyword evidence="2 4" id="KW-0808">Transferase</keyword>
<protein>
    <submittedName>
        <fullName evidence="6">23S rRNA (Uracil-5-)-methyltransferase RumA</fullName>
    </submittedName>
</protein>
<feature type="binding site" evidence="4">
    <location>
        <position position="314"/>
    </location>
    <ligand>
        <name>S-adenosyl-L-methionine</name>
        <dbReference type="ChEBI" id="CHEBI:59789"/>
    </ligand>
</feature>
<dbReference type="InterPro" id="IPR010280">
    <property type="entry name" value="U5_MeTrfase_fam"/>
</dbReference>
<dbReference type="PANTHER" id="PTHR11061:SF30">
    <property type="entry name" value="TRNA (URACIL(54)-C(5))-METHYLTRANSFERASE"/>
    <property type="match status" value="1"/>
</dbReference>
<feature type="active site" evidence="5">
    <location>
        <position position="341"/>
    </location>
</feature>
<keyword evidence="1 4" id="KW-0489">Methyltransferase</keyword>
<evidence type="ECO:0000256" key="4">
    <source>
        <dbReference type="PROSITE-ProRule" id="PRU01024"/>
    </source>
</evidence>
<dbReference type="Pfam" id="PF05958">
    <property type="entry name" value="tRNA_U5-meth_tr"/>
    <property type="match status" value="1"/>
</dbReference>
<dbReference type="OrthoDB" id="9804590at2"/>
<dbReference type="HOGENOM" id="CLU_014689_6_0_12"/>
<evidence type="ECO:0000256" key="5">
    <source>
        <dbReference type="PROSITE-ProRule" id="PRU10015"/>
    </source>
</evidence>
<feature type="binding site" evidence="4">
    <location>
        <position position="215"/>
    </location>
    <ligand>
        <name>S-adenosyl-L-methionine</name>
        <dbReference type="ChEBI" id="CHEBI:59789"/>
    </ligand>
</feature>
<comment type="similarity">
    <text evidence="4">Belongs to the class I-like SAM-binding methyltransferase superfamily. RNA M5U methyltransferase family.</text>
</comment>
<feature type="binding site" evidence="4">
    <location>
        <position position="266"/>
    </location>
    <ligand>
        <name>S-adenosyl-L-methionine</name>
        <dbReference type="ChEBI" id="CHEBI:59789"/>
    </ligand>
</feature>
<organism evidence="6 7">
    <name type="scientific">Sphaerochaeta pleomorpha (strain ATCC BAA-1885 / DSM 22778 / Grapes)</name>
    <dbReference type="NCBI Taxonomy" id="158190"/>
    <lineage>
        <taxon>Bacteria</taxon>
        <taxon>Pseudomonadati</taxon>
        <taxon>Spirochaetota</taxon>
        <taxon>Spirochaetia</taxon>
        <taxon>Spirochaetales</taxon>
        <taxon>Sphaerochaetaceae</taxon>
        <taxon>Sphaerochaeta</taxon>
    </lineage>
</organism>
<dbReference type="Gene3D" id="3.40.50.150">
    <property type="entry name" value="Vaccinia Virus protein VP39"/>
    <property type="match status" value="1"/>
</dbReference>
<dbReference type="PROSITE" id="PS01230">
    <property type="entry name" value="TRMA_1"/>
    <property type="match status" value="1"/>
</dbReference>
<dbReference type="FunFam" id="3.40.50.150:FF:000009">
    <property type="entry name" value="23S rRNA (Uracil(1939)-C(5))-methyltransferase RlmD"/>
    <property type="match status" value="1"/>
</dbReference>
<evidence type="ECO:0000256" key="3">
    <source>
        <dbReference type="ARBA" id="ARBA00022691"/>
    </source>
</evidence>
<gene>
    <name evidence="6" type="ordered locus">SpiGrapes_1771</name>
</gene>
<reference evidence="6 7" key="1">
    <citation type="submission" date="2011-11" db="EMBL/GenBank/DDBJ databases">
        <title>Complete sequence of Spirochaeta sp. grapes.</title>
        <authorList>
            <consortium name="US DOE Joint Genome Institute"/>
            <person name="Lucas S."/>
            <person name="Han J."/>
            <person name="Lapidus A."/>
            <person name="Cheng J.-F."/>
            <person name="Goodwin L."/>
            <person name="Pitluck S."/>
            <person name="Peters L."/>
            <person name="Ovchinnikova G."/>
            <person name="Munk A.C."/>
            <person name="Detter J.C."/>
            <person name="Han C."/>
            <person name="Tapia R."/>
            <person name="Land M."/>
            <person name="Hauser L."/>
            <person name="Kyrpides N."/>
            <person name="Ivanova N."/>
            <person name="Pagani I."/>
            <person name="Ritalahtilisa K."/>
            <person name="Loeffler F."/>
            <person name="Woyke T."/>
        </authorList>
    </citation>
    <scope>NUCLEOTIDE SEQUENCE [LARGE SCALE GENOMIC DNA]</scope>
    <source>
        <strain evidence="7">ATCC BAA-1885 / DSM 22778 / Grapes</strain>
    </source>
</reference>
<dbReference type="PROSITE" id="PS51687">
    <property type="entry name" value="SAM_MT_RNA_M5U"/>
    <property type="match status" value="1"/>
</dbReference>
<dbReference type="GO" id="GO:0070475">
    <property type="term" value="P:rRNA base methylation"/>
    <property type="evidence" value="ECO:0007669"/>
    <property type="project" value="TreeGrafter"/>
</dbReference>
<dbReference type="STRING" id="158190.SpiGrapes_1771"/>
<evidence type="ECO:0000313" key="6">
    <source>
        <dbReference type="EMBL" id="AEV29567.1"/>
    </source>
</evidence>
<name>G8QXK4_SPHPG</name>
<dbReference type="SUPFAM" id="SSF53335">
    <property type="entry name" value="S-adenosyl-L-methionine-dependent methyltransferases"/>
    <property type="match status" value="1"/>
</dbReference>
<dbReference type="RefSeq" id="WP_014270410.1">
    <property type="nucleotide sequence ID" value="NC_016633.1"/>
</dbReference>
<dbReference type="InterPro" id="IPR029063">
    <property type="entry name" value="SAM-dependent_MTases_sf"/>
</dbReference>
<dbReference type="EMBL" id="CP003155">
    <property type="protein sequence ID" value="AEV29567.1"/>
    <property type="molecule type" value="Genomic_DNA"/>
</dbReference>
<dbReference type="InterPro" id="IPR030391">
    <property type="entry name" value="MeTrfase_TrmA_CS"/>
</dbReference>
<dbReference type="AlphaFoldDB" id="G8QXK4"/>
<keyword evidence="3 4" id="KW-0949">S-adenosyl-L-methionine</keyword>
<dbReference type="Proteomes" id="UP000005632">
    <property type="component" value="Chromosome"/>
</dbReference>
<dbReference type="Gene3D" id="2.40.50.1070">
    <property type="match status" value="1"/>
</dbReference>
<dbReference type="FunFam" id="2.40.50.1070:FF:000003">
    <property type="entry name" value="23S rRNA (Uracil-5-)-methyltransferase RumA"/>
    <property type="match status" value="1"/>
</dbReference>
<keyword evidence="7" id="KW-1185">Reference proteome</keyword>
<dbReference type="CDD" id="cd02440">
    <property type="entry name" value="AdoMet_MTases"/>
    <property type="match status" value="1"/>
</dbReference>